<name>A0A9W4UET6_9PLEO</name>
<keyword evidence="2" id="KW-1185">Reference proteome</keyword>
<dbReference type="EMBL" id="CAOQHR010000005">
    <property type="protein sequence ID" value="CAI6335123.1"/>
    <property type="molecule type" value="Genomic_DNA"/>
</dbReference>
<reference evidence="1" key="1">
    <citation type="submission" date="2023-01" db="EMBL/GenBank/DDBJ databases">
        <authorList>
            <person name="Van Ghelder C."/>
            <person name="Rancurel C."/>
        </authorList>
    </citation>
    <scope>NUCLEOTIDE SEQUENCE</scope>
    <source>
        <strain evidence="1">CNCM I-4278</strain>
    </source>
</reference>
<evidence type="ECO:0000313" key="2">
    <source>
        <dbReference type="Proteomes" id="UP001152607"/>
    </source>
</evidence>
<gene>
    <name evidence="1" type="ORF">PDIGIT_LOCUS8200</name>
</gene>
<proteinExistence type="predicted"/>
<sequence length="284" mass="32855">MVFSVQTHSPRPIAIHKQAKFLLQLEKIVSTPSTGIFIMPVSTIPYNDDPRPHKHDTAACPVLTFSNAEFPTLLEAMSFMGHMNFPVMKLPAEIREKIWEQEILEDCDYLERMRIEPYVADSPKCPTFLPRRALASKQMMNEIVPVFIKLAKFAMSSIGDNEFFCSFLDSVPKGRAYVRRLRFDFFDCVLYGHPENLDLKLAASCSGLREIQLTFHWRNVRRPVDAIVQHYHLKMLLNCKQLSRVILITMGYYSIEALETLHDLGQWIENQFHDQGQTVKYSVL</sequence>
<protein>
    <submittedName>
        <fullName evidence="1">Uncharacterized protein</fullName>
    </submittedName>
</protein>
<dbReference type="Proteomes" id="UP001152607">
    <property type="component" value="Unassembled WGS sequence"/>
</dbReference>
<organism evidence="1 2">
    <name type="scientific">Periconia digitata</name>
    <dbReference type="NCBI Taxonomy" id="1303443"/>
    <lineage>
        <taxon>Eukaryota</taxon>
        <taxon>Fungi</taxon>
        <taxon>Dikarya</taxon>
        <taxon>Ascomycota</taxon>
        <taxon>Pezizomycotina</taxon>
        <taxon>Dothideomycetes</taxon>
        <taxon>Pleosporomycetidae</taxon>
        <taxon>Pleosporales</taxon>
        <taxon>Massarineae</taxon>
        <taxon>Periconiaceae</taxon>
        <taxon>Periconia</taxon>
    </lineage>
</organism>
<accession>A0A9W4UET6</accession>
<dbReference type="AlphaFoldDB" id="A0A9W4UET6"/>
<evidence type="ECO:0000313" key="1">
    <source>
        <dbReference type="EMBL" id="CAI6335123.1"/>
    </source>
</evidence>
<dbReference type="OrthoDB" id="3792443at2759"/>
<comment type="caution">
    <text evidence="1">The sequence shown here is derived from an EMBL/GenBank/DDBJ whole genome shotgun (WGS) entry which is preliminary data.</text>
</comment>